<accession>A0A9P6KZV6</accession>
<keyword evidence="7" id="KW-1185">Reference proteome</keyword>
<dbReference type="Proteomes" id="UP000740883">
    <property type="component" value="Unassembled WGS sequence"/>
</dbReference>
<evidence type="ECO:0000259" key="5">
    <source>
        <dbReference type="PROSITE" id="PS51293"/>
    </source>
</evidence>
<feature type="domain" description="Myb-like" evidence="4">
    <location>
        <begin position="73"/>
        <end position="116"/>
    </location>
</feature>
<dbReference type="InterPro" id="IPR009057">
    <property type="entry name" value="Homeodomain-like_sf"/>
</dbReference>
<feature type="domain" description="SANT" evidence="5">
    <location>
        <begin position="68"/>
        <end position="121"/>
    </location>
</feature>
<organism evidence="6 7">
    <name type="scientific">Nosema granulosis</name>
    <dbReference type="NCBI Taxonomy" id="83296"/>
    <lineage>
        <taxon>Eukaryota</taxon>
        <taxon>Fungi</taxon>
        <taxon>Fungi incertae sedis</taxon>
        <taxon>Microsporidia</taxon>
        <taxon>Nosematidae</taxon>
        <taxon>Nosema</taxon>
    </lineage>
</organism>
<sequence length="342" mass="40484">MSILNTTSTNSVCVVCDFCFLKLENAPLIQCQSCKIDICLHCFMERSETESHSKFHTYKIFNCSMNLDKTKTWSVVEELFFISGIEKQGIGNWHGIAQSISSKTLEEVENHFYDVFAIQHNTIDLESTSVRNSNPYRSIVSVYMPGRRDFDVEYINEEEEFVKDIDFVENEDPDEREFKNTVLECYLDIIKMRENRRYLILSRNLIKMKEIEDKNQHNSNFVDISKYKQLLSLISLNDYNRFLEGLYIEKYLESILKKTEKIDIANKRRLEMVLSQNEKDFCKKNKISKRQFYKIKQNVLKFQPSKNEVKSIIKELTSEISLIDRLAFFFEECGWLKDTHNV</sequence>
<evidence type="ECO:0000313" key="6">
    <source>
        <dbReference type="EMBL" id="KAF9764207.1"/>
    </source>
</evidence>
<gene>
    <name evidence="6" type="primary">ADA2</name>
    <name evidence="6" type="ORF">NGRA_0741</name>
</gene>
<name>A0A9P6KZV6_9MICR</name>
<dbReference type="Pfam" id="PF22941">
    <property type="entry name" value="TADA2A-like_3rd"/>
    <property type="match status" value="1"/>
</dbReference>
<dbReference type="PROSITE" id="PS50090">
    <property type="entry name" value="MYB_LIKE"/>
    <property type="match status" value="1"/>
</dbReference>
<evidence type="ECO:0000259" key="4">
    <source>
        <dbReference type="PROSITE" id="PS50090"/>
    </source>
</evidence>
<dbReference type="InterPro" id="IPR017884">
    <property type="entry name" value="SANT_dom"/>
</dbReference>
<dbReference type="PANTHER" id="PTHR12374:SF20">
    <property type="entry name" value="TRANSCRIPTIONAL ADAPTER 2-ALPHA"/>
    <property type="match status" value="1"/>
</dbReference>
<keyword evidence="1" id="KW-0479">Metal-binding</keyword>
<evidence type="ECO:0000313" key="7">
    <source>
        <dbReference type="Proteomes" id="UP000740883"/>
    </source>
</evidence>
<dbReference type="InterPro" id="IPR000433">
    <property type="entry name" value="Znf_ZZ"/>
</dbReference>
<dbReference type="InterPro" id="IPR013087">
    <property type="entry name" value="Znf_C2H2_type"/>
</dbReference>
<dbReference type="GO" id="GO:0008270">
    <property type="term" value="F:zinc ion binding"/>
    <property type="evidence" value="ECO:0007669"/>
    <property type="project" value="UniProtKB-KW"/>
</dbReference>
<dbReference type="AlphaFoldDB" id="A0A9P6KZV6"/>
<dbReference type="EMBL" id="SBJO01000032">
    <property type="protein sequence ID" value="KAF9764207.1"/>
    <property type="molecule type" value="Genomic_DNA"/>
</dbReference>
<evidence type="ECO:0000256" key="1">
    <source>
        <dbReference type="ARBA" id="ARBA00022723"/>
    </source>
</evidence>
<dbReference type="CDD" id="cd00167">
    <property type="entry name" value="SANT"/>
    <property type="match status" value="1"/>
</dbReference>
<dbReference type="GO" id="GO:0006357">
    <property type="term" value="P:regulation of transcription by RNA polymerase II"/>
    <property type="evidence" value="ECO:0007669"/>
    <property type="project" value="TreeGrafter"/>
</dbReference>
<dbReference type="InterPro" id="IPR001005">
    <property type="entry name" value="SANT/Myb"/>
</dbReference>
<dbReference type="Gene3D" id="1.10.10.60">
    <property type="entry name" value="Homeodomain-like"/>
    <property type="match status" value="1"/>
</dbReference>
<dbReference type="PROSITE" id="PS51293">
    <property type="entry name" value="SANT"/>
    <property type="match status" value="1"/>
</dbReference>
<dbReference type="PANTHER" id="PTHR12374">
    <property type="entry name" value="TRANSCRIPTIONAL ADAPTOR 2 ADA2 -RELATED"/>
    <property type="match status" value="1"/>
</dbReference>
<dbReference type="SUPFAM" id="SSF46689">
    <property type="entry name" value="Homeodomain-like"/>
    <property type="match status" value="1"/>
</dbReference>
<comment type="caution">
    <text evidence="6">The sequence shown here is derived from an EMBL/GenBank/DDBJ whole genome shotgun (WGS) entry which is preliminary data.</text>
</comment>
<evidence type="ECO:0000256" key="3">
    <source>
        <dbReference type="ARBA" id="ARBA00022833"/>
    </source>
</evidence>
<dbReference type="GO" id="GO:0003682">
    <property type="term" value="F:chromatin binding"/>
    <property type="evidence" value="ECO:0007669"/>
    <property type="project" value="TreeGrafter"/>
</dbReference>
<keyword evidence="3" id="KW-0862">Zinc</keyword>
<protein>
    <submittedName>
        <fullName evidence="6">Transcriptional adapter 2</fullName>
    </submittedName>
</protein>
<evidence type="ECO:0000256" key="2">
    <source>
        <dbReference type="ARBA" id="ARBA00022771"/>
    </source>
</evidence>
<keyword evidence="2" id="KW-0863">Zinc-finger</keyword>
<dbReference type="SMART" id="SM00717">
    <property type="entry name" value="SANT"/>
    <property type="match status" value="1"/>
</dbReference>
<dbReference type="Pfam" id="PF25299">
    <property type="entry name" value="ZZ_ADA2"/>
    <property type="match status" value="1"/>
</dbReference>
<reference evidence="6 7" key="1">
    <citation type="journal article" date="2020" name="Genome Biol. Evol.">
        <title>Comparative genomics of strictly vertically transmitted, feminizing microsporidia endosymbionts of amphipod crustaceans.</title>
        <authorList>
            <person name="Cormier A."/>
            <person name="Chebbi M.A."/>
            <person name="Giraud I."/>
            <person name="Wattier R."/>
            <person name="Teixeira M."/>
            <person name="Gilbert C."/>
            <person name="Rigaud T."/>
            <person name="Cordaux R."/>
        </authorList>
    </citation>
    <scope>NUCLEOTIDE SEQUENCE [LARGE SCALE GENOMIC DNA]</scope>
    <source>
        <strain evidence="6 7">Ou3-Ou53</strain>
    </source>
</reference>
<dbReference type="GO" id="GO:0006338">
    <property type="term" value="P:chromatin remodeling"/>
    <property type="evidence" value="ECO:0007669"/>
    <property type="project" value="TreeGrafter"/>
</dbReference>
<dbReference type="OrthoDB" id="270417at2759"/>
<dbReference type="GO" id="GO:0005634">
    <property type="term" value="C:nucleus"/>
    <property type="evidence" value="ECO:0007669"/>
    <property type="project" value="TreeGrafter"/>
</dbReference>
<proteinExistence type="predicted"/>
<dbReference type="InterPro" id="IPR055141">
    <property type="entry name" value="TADA2A_B-like_dom"/>
</dbReference>
<dbReference type="PROSITE" id="PS00028">
    <property type="entry name" value="ZINC_FINGER_C2H2_1"/>
    <property type="match status" value="1"/>
</dbReference>
<dbReference type="Pfam" id="PF00249">
    <property type="entry name" value="Myb_DNA-binding"/>
    <property type="match status" value="1"/>
</dbReference>
<dbReference type="GO" id="GO:0003713">
    <property type="term" value="F:transcription coactivator activity"/>
    <property type="evidence" value="ECO:0007669"/>
    <property type="project" value="TreeGrafter"/>
</dbReference>